<organism evidence="2 3">
    <name type="scientific">Alicyclobacillus acidoterrestris (strain ATCC 49025 / DSM 3922 / CIP 106132 / NCIMB 13137 / GD3B)</name>
    <dbReference type="NCBI Taxonomy" id="1356854"/>
    <lineage>
        <taxon>Bacteria</taxon>
        <taxon>Bacillati</taxon>
        <taxon>Bacillota</taxon>
        <taxon>Bacilli</taxon>
        <taxon>Bacillales</taxon>
        <taxon>Alicyclobacillaceae</taxon>
        <taxon>Alicyclobacillus</taxon>
    </lineage>
</organism>
<dbReference type="InterPro" id="IPR029479">
    <property type="entry name" value="Nitroreductase"/>
</dbReference>
<dbReference type="Gene3D" id="3.40.109.10">
    <property type="entry name" value="NADH Oxidase"/>
    <property type="match status" value="1"/>
</dbReference>
<feature type="domain" description="Nitroreductase" evidence="1">
    <location>
        <begin position="61"/>
        <end position="140"/>
    </location>
</feature>
<gene>
    <name evidence="2" type="ORF">K1I37_04790</name>
</gene>
<dbReference type="AlphaFoldDB" id="T0CZU5"/>
<evidence type="ECO:0000313" key="2">
    <source>
        <dbReference type="EMBL" id="UNO49829.1"/>
    </source>
</evidence>
<dbReference type="InterPro" id="IPR000415">
    <property type="entry name" value="Nitroreductase-like"/>
</dbReference>
<dbReference type="RefSeq" id="WP_021297894.1">
    <property type="nucleotide sequence ID" value="NZ_AURB01000164.1"/>
</dbReference>
<feature type="domain" description="Nitroreductase" evidence="1">
    <location>
        <begin position="7"/>
        <end position="59"/>
    </location>
</feature>
<dbReference type="OrthoDB" id="9804207at2"/>
<dbReference type="PANTHER" id="PTHR43821:SF1">
    <property type="entry name" value="NAD(P)H NITROREDUCTASE YDJA-RELATED"/>
    <property type="match status" value="1"/>
</dbReference>
<dbReference type="eggNOG" id="COG0778">
    <property type="taxonomic scope" value="Bacteria"/>
</dbReference>
<dbReference type="InterPro" id="IPR052530">
    <property type="entry name" value="NAD(P)H_nitroreductase"/>
</dbReference>
<name>T0CZU5_ALIAG</name>
<keyword evidence="3" id="KW-1185">Reference proteome</keyword>
<evidence type="ECO:0000259" key="1">
    <source>
        <dbReference type="Pfam" id="PF00881"/>
    </source>
</evidence>
<accession>A0A9E6ZQ54</accession>
<dbReference type="Pfam" id="PF00881">
    <property type="entry name" value="Nitroreductase"/>
    <property type="match status" value="2"/>
</dbReference>
<sequence>MDIFEAITGRRNIKLFRPDAIDEATWMKWLEAASYAPNHRMNQPWQVIVIGDEARVKINHKPNFGDAPLVLAFVAEGSDKPIERDENLVAVSSFIQNFSLAAHAAGAGTRWTSIGNTPNTREILGVTDETATIWILGVGYPAEVPEVKERSPIETKIKRLP</sequence>
<dbReference type="GO" id="GO:0016491">
    <property type="term" value="F:oxidoreductase activity"/>
    <property type="evidence" value="ECO:0007669"/>
    <property type="project" value="InterPro"/>
</dbReference>
<dbReference type="SUPFAM" id="SSF55469">
    <property type="entry name" value="FMN-dependent nitroreductase-like"/>
    <property type="match status" value="1"/>
</dbReference>
<dbReference type="EMBL" id="CP080467">
    <property type="protein sequence ID" value="UNO49829.1"/>
    <property type="molecule type" value="Genomic_DNA"/>
</dbReference>
<dbReference type="KEGG" id="aaco:K1I37_04790"/>
<protein>
    <submittedName>
        <fullName evidence="2">Nitroreductase family protein</fullName>
    </submittedName>
</protein>
<proteinExistence type="predicted"/>
<evidence type="ECO:0000313" key="3">
    <source>
        <dbReference type="Proteomes" id="UP000829401"/>
    </source>
</evidence>
<dbReference type="Proteomes" id="UP000829401">
    <property type="component" value="Chromosome"/>
</dbReference>
<reference evidence="3" key="1">
    <citation type="journal article" date="2022" name="G3 (Bethesda)">
        <title>Unveiling the complete genome sequence of Alicyclobacillus acidoterrestris DSM 3922T, a taint-producing strain.</title>
        <authorList>
            <person name="Leonardo I.C."/>
            <person name="Barreto Crespo M.T."/>
            <person name="Gaspar F.B."/>
        </authorList>
    </citation>
    <scope>NUCLEOTIDE SEQUENCE [LARGE SCALE GENOMIC DNA]</scope>
    <source>
        <strain evidence="3">DSM 3922</strain>
    </source>
</reference>
<dbReference type="STRING" id="1356854.N007_01465"/>
<accession>T0CZU5</accession>
<dbReference type="PANTHER" id="PTHR43821">
    <property type="entry name" value="NAD(P)H NITROREDUCTASE YDJA-RELATED"/>
    <property type="match status" value="1"/>
</dbReference>